<keyword evidence="6" id="KW-1185">Reference proteome</keyword>
<dbReference type="KEGG" id="rsz:108850274"/>
<dbReference type="RefSeq" id="XP_056864032.1">
    <property type="nucleotide sequence ID" value="XM_057008052.1"/>
</dbReference>
<evidence type="ECO:0000256" key="4">
    <source>
        <dbReference type="PROSITE-ProRule" id="PRU00325"/>
    </source>
</evidence>
<dbReference type="InterPro" id="IPR018289">
    <property type="entry name" value="MULE_transposase_dom"/>
</dbReference>
<dbReference type="InterPro" id="IPR004332">
    <property type="entry name" value="Transposase_MuDR"/>
</dbReference>
<dbReference type="InterPro" id="IPR006564">
    <property type="entry name" value="Znf_PMZ"/>
</dbReference>
<dbReference type="SMART" id="SM00575">
    <property type="entry name" value="ZnF_PMZ"/>
    <property type="match status" value="1"/>
</dbReference>
<dbReference type="Pfam" id="PF03108">
    <property type="entry name" value="DBD_Tnp_Mut"/>
    <property type="match status" value="1"/>
</dbReference>
<evidence type="ECO:0000313" key="7">
    <source>
        <dbReference type="RefSeq" id="XP_056864032.1"/>
    </source>
</evidence>
<evidence type="ECO:0000259" key="5">
    <source>
        <dbReference type="PROSITE" id="PS50966"/>
    </source>
</evidence>
<evidence type="ECO:0000256" key="1">
    <source>
        <dbReference type="ARBA" id="ARBA00022723"/>
    </source>
</evidence>
<dbReference type="Proteomes" id="UP000504610">
    <property type="component" value="Chromosome 4"/>
</dbReference>
<dbReference type="PANTHER" id="PTHR31973:SF187">
    <property type="entry name" value="MUTATOR TRANSPOSASE MUDRA PROTEIN"/>
    <property type="match status" value="1"/>
</dbReference>
<dbReference type="Pfam" id="PF10551">
    <property type="entry name" value="MULE"/>
    <property type="match status" value="1"/>
</dbReference>
<dbReference type="GeneID" id="108850274"/>
<sequence>MDSVDNEGDVDNSMGVRPICDYVELPRVAKEIPMVTKWEDDIINRASQQNCFRISIANSDKSRYVVKCRGAAEGCKWVVRATKIKNSEAFSIRTYIKIHSCSHATSSNGIKRKRTPRCVAAIVHMDYPGLFEKPTLKTLVGLVQRTFGVEMSYATCLRGKQQVVSDWHGSPEEGYKKLTSYLHMLKKVNPNTKTSLLLDSEKRFKYLFVALGASIEGFEYMGKVIPMDATFLKIVKGGVLIIATAQDLNLHHYPLPFSVVDGEKNDSLNWFFTQLKTVIPDSTELVFVADINPCLIKVVAEAYPMSKHGYCIWKLSHNVEVHVKQGRDEVALQFRKVAQVYLEAEFEQQYQEFRRGIQGVIKVRRMYLLPMFETVSDKMTKWFNRHRKDAAARPSSRKLVLYVENKMHKIILKGEKLQVTQLNTFELEYSVTGTDGKTYLVDLHHKTCSCRKFDIDKYPCVHAIGAAIKCLKH</sequence>
<protein>
    <submittedName>
        <fullName evidence="7">Uncharacterized protein LOC108850274</fullName>
    </submittedName>
</protein>
<dbReference type="Pfam" id="PF04434">
    <property type="entry name" value="SWIM"/>
    <property type="match status" value="1"/>
</dbReference>
<proteinExistence type="predicted"/>
<evidence type="ECO:0000313" key="6">
    <source>
        <dbReference type="Proteomes" id="UP000504610"/>
    </source>
</evidence>
<evidence type="ECO:0000256" key="3">
    <source>
        <dbReference type="ARBA" id="ARBA00022833"/>
    </source>
</evidence>
<dbReference type="PANTHER" id="PTHR31973">
    <property type="entry name" value="POLYPROTEIN, PUTATIVE-RELATED"/>
    <property type="match status" value="1"/>
</dbReference>
<reference evidence="6" key="1">
    <citation type="journal article" date="2019" name="Database">
        <title>The radish genome database (RadishGD): an integrated information resource for radish genomics.</title>
        <authorList>
            <person name="Yu H.J."/>
            <person name="Baek S."/>
            <person name="Lee Y.J."/>
            <person name="Cho A."/>
            <person name="Mun J.H."/>
        </authorList>
    </citation>
    <scope>NUCLEOTIDE SEQUENCE [LARGE SCALE GENOMIC DNA]</scope>
    <source>
        <strain evidence="6">cv. WK10039</strain>
    </source>
</reference>
<dbReference type="PROSITE" id="PS50966">
    <property type="entry name" value="ZF_SWIM"/>
    <property type="match status" value="1"/>
</dbReference>
<dbReference type="GO" id="GO:0008270">
    <property type="term" value="F:zinc ion binding"/>
    <property type="evidence" value="ECO:0007669"/>
    <property type="project" value="UniProtKB-KW"/>
</dbReference>
<organism evidence="6 7">
    <name type="scientific">Raphanus sativus</name>
    <name type="common">Radish</name>
    <name type="synonym">Raphanus raphanistrum var. sativus</name>
    <dbReference type="NCBI Taxonomy" id="3726"/>
    <lineage>
        <taxon>Eukaryota</taxon>
        <taxon>Viridiplantae</taxon>
        <taxon>Streptophyta</taxon>
        <taxon>Embryophyta</taxon>
        <taxon>Tracheophyta</taxon>
        <taxon>Spermatophyta</taxon>
        <taxon>Magnoliopsida</taxon>
        <taxon>eudicotyledons</taxon>
        <taxon>Gunneridae</taxon>
        <taxon>Pentapetalae</taxon>
        <taxon>rosids</taxon>
        <taxon>malvids</taxon>
        <taxon>Brassicales</taxon>
        <taxon>Brassicaceae</taxon>
        <taxon>Brassiceae</taxon>
        <taxon>Raphanus</taxon>
    </lineage>
</organism>
<evidence type="ECO:0000256" key="2">
    <source>
        <dbReference type="ARBA" id="ARBA00022771"/>
    </source>
</evidence>
<dbReference type="OrthoDB" id="1022893at2759"/>
<dbReference type="InterPro" id="IPR007527">
    <property type="entry name" value="Znf_SWIM"/>
</dbReference>
<name>A0A9W3DJE7_RAPSA</name>
<keyword evidence="3" id="KW-0862">Zinc</keyword>
<keyword evidence="2 4" id="KW-0863">Zinc-finger</keyword>
<reference evidence="7" key="2">
    <citation type="submission" date="2025-08" db="UniProtKB">
        <authorList>
            <consortium name="RefSeq"/>
        </authorList>
    </citation>
    <scope>IDENTIFICATION</scope>
    <source>
        <tissue evidence="7">Leaf</tissue>
    </source>
</reference>
<keyword evidence="1" id="KW-0479">Metal-binding</keyword>
<gene>
    <name evidence="7" type="primary">LOC108850274</name>
</gene>
<accession>A0A9W3DJE7</accession>
<dbReference type="AlphaFoldDB" id="A0A9W3DJE7"/>
<feature type="domain" description="SWIM-type" evidence="5">
    <location>
        <begin position="439"/>
        <end position="471"/>
    </location>
</feature>